<accession>A0A839JXY7</accession>
<sequence length="308" mass="34347">MLHIKSLDEGLEIFKALGSSVRVEIIKILLKCNGMNMNELASQLNITNGALTGHIKKLEDCGIVTVTSESAGHGNQKKCSVHLDKILIDFESQLENTNAYNTDIKIGHFSSYEVYPTCGLASSTALIGEVDDTRYFSHPDRYNADILWFTKGYVEYIIPNFIPYSQKIDKITISAELGSEAPGVNDVWPSDISFYINDIFIGSWTSPGDFGDVKGIFTPDWWYPNWNQYGLLKLLVVNKKGTFIDGLQISDVNISNLNLTDKSTIRFKLSVNPDSKYVGGLTIYGKNFGNYNQDIKVKLNYSPIAPAE</sequence>
<name>A0A839JXY7_9FIRM</name>
<comment type="caution">
    <text evidence="2">The sequence shown here is derived from an EMBL/GenBank/DDBJ whole genome shotgun (WGS) entry which is preliminary data.</text>
</comment>
<dbReference type="EMBL" id="JACEGA010000001">
    <property type="protein sequence ID" value="MBB2182535.1"/>
    <property type="molecule type" value="Genomic_DNA"/>
</dbReference>
<dbReference type="SUPFAM" id="SSF46785">
    <property type="entry name" value="Winged helix' DNA-binding domain"/>
    <property type="match status" value="1"/>
</dbReference>
<dbReference type="AlphaFoldDB" id="A0A839JXY7"/>
<evidence type="ECO:0000259" key="1">
    <source>
        <dbReference type="PROSITE" id="PS50987"/>
    </source>
</evidence>
<dbReference type="GO" id="GO:0003700">
    <property type="term" value="F:DNA-binding transcription factor activity"/>
    <property type="evidence" value="ECO:0007669"/>
    <property type="project" value="InterPro"/>
</dbReference>
<reference evidence="2 3" key="1">
    <citation type="submission" date="2020-07" db="EMBL/GenBank/DDBJ databases">
        <title>Characterization and genome sequencing of isolate MD1, a novel member within the family Lachnospiraceae.</title>
        <authorList>
            <person name="Rettenmaier R."/>
            <person name="Di Bello L."/>
            <person name="Zinser C."/>
            <person name="Scheitz K."/>
            <person name="Liebl W."/>
            <person name="Zverlov V."/>
        </authorList>
    </citation>
    <scope>NUCLEOTIDE SEQUENCE [LARGE SCALE GENOMIC DNA]</scope>
    <source>
        <strain evidence="2 3">MD1</strain>
    </source>
</reference>
<dbReference type="InterPro" id="IPR036390">
    <property type="entry name" value="WH_DNA-bd_sf"/>
</dbReference>
<proteinExistence type="predicted"/>
<dbReference type="Pfam" id="PF13412">
    <property type="entry name" value="HTH_24"/>
    <property type="match status" value="1"/>
</dbReference>
<gene>
    <name evidence="2" type="ORF">H0486_06575</name>
</gene>
<dbReference type="InterPro" id="IPR036388">
    <property type="entry name" value="WH-like_DNA-bd_sf"/>
</dbReference>
<dbReference type="InterPro" id="IPR011991">
    <property type="entry name" value="ArsR-like_HTH"/>
</dbReference>
<evidence type="ECO:0000313" key="3">
    <source>
        <dbReference type="Proteomes" id="UP000574276"/>
    </source>
</evidence>
<dbReference type="SMART" id="SM00418">
    <property type="entry name" value="HTH_ARSR"/>
    <property type="match status" value="1"/>
</dbReference>
<evidence type="ECO:0000313" key="2">
    <source>
        <dbReference type="EMBL" id="MBB2182535.1"/>
    </source>
</evidence>
<dbReference type="PROSITE" id="PS50987">
    <property type="entry name" value="HTH_ARSR_2"/>
    <property type="match status" value="1"/>
</dbReference>
<dbReference type="CDD" id="cd00090">
    <property type="entry name" value="HTH_ARSR"/>
    <property type="match status" value="1"/>
</dbReference>
<protein>
    <submittedName>
        <fullName evidence="2">Winged helix-turn-helix transcriptional regulator</fullName>
    </submittedName>
</protein>
<keyword evidence="3" id="KW-1185">Reference proteome</keyword>
<dbReference type="Gene3D" id="1.10.10.10">
    <property type="entry name" value="Winged helix-like DNA-binding domain superfamily/Winged helix DNA-binding domain"/>
    <property type="match status" value="1"/>
</dbReference>
<dbReference type="InterPro" id="IPR001845">
    <property type="entry name" value="HTH_ArsR_DNA-bd_dom"/>
</dbReference>
<organism evidence="2 3">
    <name type="scientific">Variimorphobacter saccharofermentans</name>
    <dbReference type="NCBI Taxonomy" id="2755051"/>
    <lineage>
        <taxon>Bacteria</taxon>
        <taxon>Bacillati</taxon>
        <taxon>Bacillota</taxon>
        <taxon>Clostridia</taxon>
        <taxon>Lachnospirales</taxon>
        <taxon>Lachnospiraceae</taxon>
        <taxon>Variimorphobacter</taxon>
    </lineage>
</organism>
<dbReference type="RefSeq" id="WP_228352252.1">
    <property type="nucleotide sequence ID" value="NZ_JACEGA010000001.1"/>
</dbReference>
<feature type="domain" description="HTH arsR-type" evidence="1">
    <location>
        <begin position="2"/>
        <end position="98"/>
    </location>
</feature>
<dbReference type="Proteomes" id="UP000574276">
    <property type="component" value="Unassembled WGS sequence"/>
</dbReference>